<name>A0A1E8PMP7_9BURK</name>
<dbReference type="Pfam" id="PF03865">
    <property type="entry name" value="ShlB"/>
    <property type="match status" value="1"/>
</dbReference>
<dbReference type="Proteomes" id="UP000092634">
    <property type="component" value="Unassembled WGS sequence"/>
</dbReference>
<dbReference type="Pfam" id="PF08479">
    <property type="entry name" value="POTRA_2"/>
    <property type="match status" value="1"/>
</dbReference>
<evidence type="ECO:0000256" key="3">
    <source>
        <dbReference type="ARBA" id="ARBA00022448"/>
    </source>
</evidence>
<sequence>MARHGANSHTDQRRTDLQQIEKERGVGLPQSPPPKIAPAPQAMKPISGATVTLTRFQFSGNVLLSDAELADVVAQYLNRPIGYAEMQQAAAAVAELYRKRGWIVRAYLPEQDIHDGSVTIEIVEAIFGNVKLEGPAAKRLTLEQLQRGFEARQAKGTVIDKTALDRALLLADDLPGVAVSGRLQEGSNARETDLIIKLADEAFVLGEVSLDNFGARSTGSNRLTANLNLTSPLGVGDLLGGNLIHTRGTDYLRLAYTLPVGADGWRLGASASALAYRLTAAEFAALNGKGSSATAGIDAYYPLVRSRFKNLFLGINYDIRRFDNESSFATQSRYRSNALALNLNGNLFDGFGGGGASSATLTLLAGRVAMGKLDPGEDAALDGGFSKLRYNFSRQQALGGDLSLYVALSGQETNGKNLDSSEKFYLGGADGVRAYPTSEGGGASGNLANVEIRWRLQRGVVLTGFYDHGGIRNYNGGGNYSLKGAGAMLAWQAEFGLSLKATWARRLGSNPNPTLAGTDQDGSFSKNRFWLAASQPF</sequence>
<dbReference type="GO" id="GO:0046819">
    <property type="term" value="P:protein secretion by the type V secretion system"/>
    <property type="evidence" value="ECO:0007669"/>
    <property type="project" value="TreeGrafter"/>
</dbReference>
<keyword evidence="7" id="KW-0472">Membrane</keyword>
<evidence type="ECO:0000256" key="9">
    <source>
        <dbReference type="SAM" id="MobiDB-lite"/>
    </source>
</evidence>
<evidence type="ECO:0000256" key="4">
    <source>
        <dbReference type="ARBA" id="ARBA00022452"/>
    </source>
</evidence>
<dbReference type="PROSITE" id="PS51779">
    <property type="entry name" value="POTRA"/>
    <property type="match status" value="1"/>
</dbReference>
<dbReference type="GO" id="GO:0009279">
    <property type="term" value="C:cell outer membrane"/>
    <property type="evidence" value="ECO:0007669"/>
    <property type="project" value="UniProtKB-SubCell"/>
</dbReference>
<keyword evidence="6" id="KW-0653">Protein transport</keyword>
<dbReference type="AlphaFoldDB" id="A0A1E8PMP7"/>
<dbReference type="GO" id="GO:0098046">
    <property type="term" value="C:type V protein secretion system complex"/>
    <property type="evidence" value="ECO:0007669"/>
    <property type="project" value="TreeGrafter"/>
</dbReference>
<dbReference type="PANTHER" id="PTHR34597">
    <property type="entry name" value="SLR1661 PROTEIN"/>
    <property type="match status" value="1"/>
</dbReference>
<protein>
    <recommendedName>
        <fullName evidence="10">POTRA domain-containing protein</fullName>
    </recommendedName>
</protein>
<dbReference type="GO" id="GO:0008320">
    <property type="term" value="F:protein transmembrane transporter activity"/>
    <property type="evidence" value="ECO:0007669"/>
    <property type="project" value="TreeGrafter"/>
</dbReference>
<feature type="domain" description="POTRA" evidence="10">
    <location>
        <begin position="51"/>
        <end position="125"/>
    </location>
</feature>
<feature type="region of interest" description="Disordered" evidence="9">
    <location>
        <begin position="1"/>
        <end position="41"/>
    </location>
</feature>
<dbReference type="Gene3D" id="3.10.20.310">
    <property type="entry name" value="membrane protein fhac"/>
    <property type="match status" value="1"/>
</dbReference>
<dbReference type="InterPro" id="IPR013686">
    <property type="entry name" value="Polypept-transport_assoc_ShlB"/>
</dbReference>
<evidence type="ECO:0000256" key="1">
    <source>
        <dbReference type="ARBA" id="ARBA00004442"/>
    </source>
</evidence>
<keyword evidence="3" id="KW-0813">Transport</keyword>
<dbReference type="InterPro" id="IPR034746">
    <property type="entry name" value="POTRA"/>
</dbReference>
<evidence type="ECO:0000256" key="8">
    <source>
        <dbReference type="ARBA" id="ARBA00023237"/>
    </source>
</evidence>
<feature type="compositionally biased region" description="Basic and acidic residues" evidence="9">
    <location>
        <begin position="10"/>
        <end position="25"/>
    </location>
</feature>
<dbReference type="PANTHER" id="PTHR34597:SF1">
    <property type="entry name" value="HEME_HEMOPEXIN TRANSPORTER PROTEIN HUXB"/>
    <property type="match status" value="1"/>
</dbReference>
<evidence type="ECO:0000313" key="12">
    <source>
        <dbReference type="Proteomes" id="UP000092634"/>
    </source>
</evidence>
<evidence type="ECO:0000256" key="5">
    <source>
        <dbReference type="ARBA" id="ARBA00022692"/>
    </source>
</evidence>
<evidence type="ECO:0000256" key="6">
    <source>
        <dbReference type="ARBA" id="ARBA00022927"/>
    </source>
</evidence>
<dbReference type="InterPro" id="IPR051544">
    <property type="entry name" value="TPS_OM_transporter"/>
</dbReference>
<comment type="subcellular location">
    <subcellularLocation>
        <location evidence="1">Cell outer membrane</location>
    </subcellularLocation>
</comment>
<evidence type="ECO:0000256" key="7">
    <source>
        <dbReference type="ARBA" id="ARBA00023136"/>
    </source>
</evidence>
<proteinExistence type="inferred from homology"/>
<dbReference type="InterPro" id="IPR005565">
    <property type="entry name" value="Hemolysn_activator_HlyB_C"/>
</dbReference>
<keyword evidence="4" id="KW-1134">Transmembrane beta strand</keyword>
<gene>
    <name evidence="11" type="ORF">BA896_015385</name>
</gene>
<keyword evidence="8" id="KW-0998">Cell outer membrane</keyword>
<dbReference type="EMBL" id="MAQB02000006">
    <property type="protein sequence ID" value="OFJ47217.1"/>
    <property type="molecule type" value="Genomic_DNA"/>
</dbReference>
<comment type="similarity">
    <text evidence="2">Belongs to the TPS (TC 1.B.20) family.</text>
</comment>
<evidence type="ECO:0000259" key="10">
    <source>
        <dbReference type="PROSITE" id="PS51779"/>
    </source>
</evidence>
<evidence type="ECO:0000256" key="2">
    <source>
        <dbReference type="ARBA" id="ARBA00009055"/>
    </source>
</evidence>
<dbReference type="Gene3D" id="2.40.160.50">
    <property type="entry name" value="membrane protein fhac: a member of the omp85/tpsb transporter family"/>
    <property type="match status" value="1"/>
</dbReference>
<evidence type="ECO:0000313" key="11">
    <source>
        <dbReference type="EMBL" id="OFJ47217.1"/>
    </source>
</evidence>
<organism evidence="11 12">
    <name type="scientific">Janthinobacterium lividum</name>
    <dbReference type="NCBI Taxonomy" id="29581"/>
    <lineage>
        <taxon>Bacteria</taxon>
        <taxon>Pseudomonadati</taxon>
        <taxon>Pseudomonadota</taxon>
        <taxon>Betaproteobacteria</taxon>
        <taxon>Burkholderiales</taxon>
        <taxon>Oxalobacteraceae</taxon>
        <taxon>Janthinobacterium</taxon>
    </lineage>
</organism>
<comment type="caution">
    <text evidence="11">The sequence shown here is derived from an EMBL/GenBank/DDBJ whole genome shotgun (WGS) entry which is preliminary data.</text>
</comment>
<reference evidence="11 12" key="1">
    <citation type="submission" date="2016-10" db="EMBL/GenBank/DDBJ databases">
        <title>Updated version of Genome Assembly of Janthinobacterium lividum ERGS5:01.</title>
        <authorList>
            <person name="Kumar R."/>
            <person name="Acharya V."/>
            <person name="Singh D."/>
        </authorList>
    </citation>
    <scope>NUCLEOTIDE SEQUENCE [LARGE SCALE GENOMIC DNA]</scope>
    <source>
        <strain evidence="11 12">ERGS5:01</strain>
    </source>
</reference>
<keyword evidence="5" id="KW-0812">Transmembrane</keyword>
<accession>A0A1E8PMP7</accession>